<organism evidence="2 3">
    <name type="scientific">Geotalea uraniireducens (strain Rf4)</name>
    <name type="common">Geobacter uraniireducens</name>
    <dbReference type="NCBI Taxonomy" id="351605"/>
    <lineage>
        <taxon>Bacteria</taxon>
        <taxon>Pseudomonadati</taxon>
        <taxon>Thermodesulfobacteriota</taxon>
        <taxon>Desulfuromonadia</taxon>
        <taxon>Geobacterales</taxon>
        <taxon>Geobacteraceae</taxon>
        <taxon>Geotalea</taxon>
    </lineage>
</organism>
<feature type="binding site" evidence="1">
    <location>
        <position position="211"/>
    </location>
    <ligand>
        <name>Mg(2+)</name>
        <dbReference type="ChEBI" id="CHEBI:18420"/>
        <label>1</label>
    </ligand>
</feature>
<keyword evidence="1" id="KW-0479">Metal-binding</keyword>
<dbReference type="PANTHER" id="PTHR16222:SF12">
    <property type="entry name" value="ADP-RIBOSYLGLYCOHYDROLASE-RELATED"/>
    <property type="match status" value="1"/>
</dbReference>
<gene>
    <name evidence="2" type="ordered locus">Gura_1972</name>
</gene>
<dbReference type="InterPro" id="IPR005502">
    <property type="entry name" value="Ribosyl_crysJ1"/>
</dbReference>
<comment type="cofactor">
    <cofactor evidence="1">
        <name>Mg(2+)</name>
        <dbReference type="ChEBI" id="CHEBI:18420"/>
    </cofactor>
    <text evidence="1">Binds 2 magnesium ions per subunit.</text>
</comment>
<dbReference type="HOGENOM" id="CLU_024566_1_0_7"/>
<dbReference type="GO" id="GO:0046872">
    <property type="term" value="F:metal ion binding"/>
    <property type="evidence" value="ECO:0007669"/>
    <property type="project" value="UniProtKB-KW"/>
</dbReference>
<dbReference type="AlphaFoldDB" id="A5GFF7"/>
<accession>A5GFF7</accession>
<proteinExistence type="predicted"/>
<evidence type="ECO:0000256" key="1">
    <source>
        <dbReference type="PIRSR" id="PIRSR605502-1"/>
    </source>
</evidence>
<dbReference type="InterPro" id="IPR050792">
    <property type="entry name" value="ADP-ribosylglycohydrolase"/>
</dbReference>
<dbReference type="STRING" id="351605.Gura_1972"/>
<keyword evidence="3" id="KW-1185">Reference proteome</keyword>
<feature type="binding site" evidence="1">
    <location>
        <position position="36"/>
    </location>
    <ligand>
        <name>Mg(2+)</name>
        <dbReference type="ChEBI" id="CHEBI:18420"/>
        <label>1</label>
    </ligand>
</feature>
<dbReference type="Pfam" id="PF03747">
    <property type="entry name" value="ADP_ribosyl_GH"/>
    <property type="match status" value="1"/>
</dbReference>
<sequence>MLGAIVGDIVGSIYEFENIKTTEFPLFSPSCSFTDDTVLTVALAESLLTGEPYGEVMKAYYRRYPDAGYGGMFIRWAESAESRPYQSWGNGAAMRISPVGYVAATLEEALALAKECTAITHDHPEAIKGGQAVAAAVFLCRRGIGREELREYVSREFGYDLSRTCDQIRPAYRFDISCQGTVPQALTAFLESSDFERAIRLAVSLGGDTDTLACITGGMAGAFYGGVPKPIAEQARSYLDPPLLAVVDEFARRYPPLAVCRT</sequence>
<dbReference type="RefSeq" id="WP_011938865.1">
    <property type="nucleotide sequence ID" value="NC_009483.1"/>
</dbReference>
<dbReference type="InterPro" id="IPR036705">
    <property type="entry name" value="Ribosyl_crysJ1_sf"/>
</dbReference>
<dbReference type="KEGG" id="gur:Gura_1972"/>
<feature type="binding site" evidence="1">
    <location>
        <position position="210"/>
    </location>
    <ligand>
        <name>Mg(2+)</name>
        <dbReference type="ChEBI" id="CHEBI:18420"/>
        <label>1</label>
    </ligand>
</feature>
<feature type="binding site" evidence="1">
    <location>
        <position position="35"/>
    </location>
    <ligand>
        <name>Mg(2+)</name>
        <dbReference type="ChEBI" id="CHEBI:18420"/>
        <label>1</label>
    </ligand>
</feature>
<dbReference type="Gene3D" id="1.10.4080.10">
    <property type="entry name" value="ADP-ribosylation/Crystallin J1"/>
    <property type="match status" value="1"/>
</dbReference>
<protein>
    <submittedName>
        <fullName evidence="2">ADP-ribosylation/Crystallin J1</fullName>
    </submittedName>
</protein>
<keyword evidence="1" id="KW-0460">Magnesium</keyword>
<reference evidence="2 3" key="1">
    <citation type="submission" date="2007-05" db="EMBL/GenBank/DDBJ databases">
        <title>Complete sequence of Geobacter uraniireducens Rf4.</title>
        <authorList>
            <consortium name="US DOE Joint Genome Institute"/>
            <person name="Copeland A."/>
            <person name="Lucas S."/>
            <person name="Lapidus A."/>
            <person name="Barry K."/>
            <person name="Detter J.C."/>
            <person name="Glavina del Rio T."/>
            <person name="Hammon N."/>
            <person name="Israni S."/>
            <person name="Dalin E."/>
            <person name="Tice H."/>
            <person name="Pitluck S."/>
            <person name="Chertkov O."/>
            <person name="Brettin T."/>
            <person name="Bruce D."/>
            <person name="Han C."/>
            <person name="Schmutz J."/>
            <person name="Larimer F."/>
            <person name="Land M."/>
            <person name="Hauser L."/>
            <person name="Kyrpides N."/>
            <person name="Mikhailova N."/>
            <person name="Shelobolina E."/>
            <person name="Aklujkar M."/>
            <person name="Lovley D."/>
            <person name="Richardson P."/>
        </authorList>
    </citation>
    <scope>NUCLEOTIDE SEQUENCE [LARGE SCALE GENOMIC DNA]</scope>
    <source>
        <strain evidence="2 3">Rf4</strain>
    </source>
</reference>
<dbReference type="PANTHER" id="PTHR16222">
    <property type="entry name" value="ADP-RIBOSYLGLYCOHYDROLASE"/>
    <property type="match status" value="1"/>
</dbReference>
<evidence type="ECO:0000313" key="3">
    <source>
        <dbReference type="Proteomes" id="UP000006695"/>
    </source>
</evidence>
<feature type="binding site" evidence="1">
    <location>
        <position position="34"/>
    </location>
    <ligand>
        <name>Mg(2+)</name>
        <dbReference type="ChEBI" id="CHEBI:18420"/>
        <label>1</label>
    </ligand>
</feature>
<dbReference type="Proteomes" id="UP000006695">
    <property type="component" value="Chromosome"/>
</dbReference>
<feature type="binding site" evidence="1">
    <location>
        <position position="208"/>
    </location>
    <ligand>
        <name>Mg(2+)</name>
        <dbReference type="ChEBI" id="CHEBI:18420"/>
        <label>1</label>
    </ligand>
</feature>
<dbReference type="OrthoDB" id="9798107at2"/>
<evidence type="ECO:0000313" key="2">
    <source>
        <dbReference type="EMBL" id="ABQ26162.1"/>
    </source>
</evidence>
<name>A5GFF7_GEOUR</name>
<dbReference type="EMBL" id="CP000698">
    <property type="protein sequence ID" value="ABQ26162.1"/>
    <property type="molecule type" value="Genomic_DNA"/>
</dbReference>
<dbReference type="SUPFAM" id="SSF101478">
    <property type="entry name" value="ADP-ribosylglycohydrolase"/>
    <property type="match status" value="1"/>
</dbReference>